<keyword evidence="2" id="KW-0378">Hydrolase</keyword>
<dbReference type="Pfam" id="PF00933">
    <property type="entry name" value="Glyco_hydro_3"/>
    <property type="match status" value="1"/>
</dbReference>
<evidence type="ECO:0000313" key="7">
    <source>
        <dbReference type="Proteomes" id="UP000698800"/>
    </source>
</evidence>
<evidence type="ECO:0000256" key="3">
    <source>
        <dbReference type="ARBA" id="ARBA00023180"/>
    </source>
</evidence>
<dbReference type="PANTHER" id="PTHR30480">
    <property type="entry name" value="BETA-HEXOSAMINIDASE-RELATED"/>
    <property type="match status" value="1"/>
</dbReference>
<dbReference type="InterPro" id="IPR036962">
    <property type="entry name" value="Glyco_hydro_3_N_sf"/>
</dbReference>
<dbReference type="Gene3D" id="3.40.50.1700">
    <property type="entry name" value="Glycoside hydrolase family 3 C-terminal domain"/>
    <property type="match status" value="1"/>
</dbReference>
<comment type="similarity">
    <text evidence="1">Belongs to the glycosyl hydrolase 3 family.</text>
</comment>
<reference evidence="6" key="1">
    <citation type="submission" date="2021-03" db="EMBL/GenBank/DDBJ databases">
        <title>Comparative genomics and phylogenomic investigation of the class Geoglossomycetes provide insights into ecological specialization and systematics.</title>
        <authorList>
            <person name="Melie T."/>
            <person name="Pirro S."/>
            <person name="Miller A.N."/>
            <person name="Quandt A."/>
        </authorList>
    </citation>
    <scope>NUCLEOTIDE SEQUENCE</scope>
    <source>
        <strain evidence="6">GBOQ0MN5Z8</strain>
    </source>
</reference>
<dbReference type="PANTHER" id="PTHR30480:SF8">
    <property type="entry name" value="PUTATIVE (AFU_ORTHOLOGUE AFUA_8G04060)-RELATED"/>
    <property type="match status" value="1"/>
</dbReference>
<gene>
    <name evidence="6" type="ORF">FGG08_002333</name>
</gene>
<dbReference type="InterPro" id="IPR017853">
    <property type="entry name" value="GH"/>
</dbReference>
<dbReference type="InterPro" id="IPR001764">
    <property type="entry name" value="Glyco_hydro_3_N"/>
</dbReference>
<keyword evidence="4" id="KW-0326">Glycosidase</keyword>
<proteinExistence type="inferred from homology"/>
<keyword evidence="7" id="KW-1185">Reference proteome</keyword>
<organism evidence="6 7">
    <name type="scientific">Glutinoglossum americanum</name>
    <dbReference type="NCBI Taxonomy" id="1670608"/>
    <lineage>
        <taxon>Eukaryota</taxon>
        <taxon>Fungi</taxon>
        <taxon>Dikarya</taxon>
        <taxon>Ascomycota</taxon>
        <taxon>Pezizomycotina</taxon>
        <taxon>Geoglossomycetes</taxon>
        <taxon>Geoglossales</taxon>
        <taxon>Geoglossaceae</taxon>
        <taxon>Glutinoglossum</taxon>
    </lineage>
</organism>
<dbReference type="Proteomes" id="UP000698800">
    <property type="component" value="Unassembled WGS sequence"/>
</dbReference>
<dbReference type="Gene3D" id="3.40.630.30">
    <property type="match status" value="1"/>
</dbReference>
<dbReference type="SUPFAM" id="SSF51445">
    <property type="entry name" value="(Trans)glycosidases"/>
    <property type="match status" value="1"/>
</dbReference>
<evidence type="ECO:0000256" key="1">
    <source>
        <dbReference type="ARBA" id="ARBA00005336"/>
    </source>
</evidence>
<dbReference type="Gene3D" id="3.20.20.300">
    <property type="entry name" value="Glycoside hydrolase, family 3, N-terminal domain"/>
    <property type="match status" value="1"/>
</dbReference>
<dbReference type="InterPro" id="IPR036881">
    <property type="entry name" value="Glyco_hydro_3_C_sf"/>
</dbReference>
<feature type="domain" description="Glycoside hydrolase family 3 N-terminal" evidence="5">
    <location>
        <begin position="12"/>
        <end position="319"/>
    </location>
</feature>
<dbReference type="EMBL" id="JAGHQL010000034">
    <property type="protein sequence ID" value="KAH0543377.1"/>
    <property type="molecule type" value="Genomic_DNA"/>
</dbReference>
<dbReference type="AlphaFoldDB" id="A0A9P8IFE7"/>
<evidence type="ECO:0000256" key="4">
    <source>
        <dbReference type="ARBA" id="ARBA00023295"/>
    </source>
</evidence>
<keyword evidence="3" id="KW-0325">Glycoprotein</keyword>
<accession>A0A9P8IFE7</accession>
<protein>
    <recommendedName>
        <fullName evidence="5">Glycoside hydrolase family 3 N-terminal domain-containing protein</fullName>
    </recommendedName>
</protein>
<dbReference type="GO" id="GO:0004553">
    <property type="term" value="F:hydrolase activity, hydrolyzing O-glycosyl compounds"/>
    <property type="evidence" value="ECO:0007669"/>
    <property type="project" value="InterPro"/>
</dbReference>
<dbReference type="InterPro" id="IPR050226">
    <property type="entry name" value="NagZ_Beta-hexosaminidase"/>
</dbReference>
<evidence type="ECO:0000259" key="5">
    <source>
        <dbReference type="Pfam" id="PF00933"/>
    </source>
</evidence>
<sequence length="863" mass="94647">MVVVGFEGLIVSDAIKTMIEKYHVGSMNRSKGNTADGPQIASLTKELQSFAKSAGQEHPLLIGTDQENGMVTRLGDGKRSTQFPGSMALGATRSPSLAYDIAKATARELRAVGINWNFAPVLDVLTESKEPAVTVRCFSDDPQIVGKFGGAFVQGLRVGGIASCVKHFPGTASLGNENRYPCSSESEKAKSDLEDHELVPFRRGVAHDGLDSIMLTHSVLHSGEKAAMVRNAKHVVHDLLRRQLGFRGIVVSDCSDLSENTRCSAQFPIIAIETGSDMIIMNDQLSALTSTVEGIYKAFINGNLRAEMMERASERIATLKKHYLNWEVALGDLGECAISSLMLEHQVLARKAYEASITAVRADKSTMSVFSRLQETDIVLLLTPVVRPIYSPDDTFGPIDPFECFGRALASRHKRIRHVPYTLENGITSVHVAFIKRATAVVLVTCNSIRPHQSPQIRNAKVVRAACGSKPLVALAACDPCDLLDDKSFPTYICTYEYTKPALETAASIIFGERHAPGVLPLSTPGSQVKRPQHIWKVDIWEKRRDAFSTADLWKQVLGRRWPMDAATLSALLDRPGFSKHYIVRSPASKELLGLCATYLTPRGQGEVIGSLALLLVRSSHLNQGIGLALHNVAVRELSNNAGVVSMQLGSVFPRFFPGLPVDLTAKDLDWFSHRGWKLGDDKFVSDLFLDMEKDRQRWQAPLDDTSVTKESDSLPISFSVCQPGQFPALIKFEERFFPPRSYPGWLEKYQSLKITDDIADIILATVTTRSPPSQSYDTAIIGAALVYSPVGSSQVAKDIPWPKTMGEKVGGIACLSVHPDYRTETTTKGLLRASIAELSTRGITGCFVEWVVTDLEWYNSLG</sequence>
<name>A0A9P8IFE7_9PEZI</name>
<dbReference type="PRINTS" id="PR00133">
    <property type="entry name" value="GLHYDRLASE3"/>
</dbReference>
<dbReference type="OrthoDB" id="47059at2759"/>
<comment type="caution">
    <text evidence="6">The sequence shown here is derived from an EMBL/GenBank/DDBJ whole genome shotgun (WGS) entry which is preliminary data.</text>
</comment>
<dbReference type="InterPro" id="IPR016181">
    <property type="entry name" value="Acyl_CoA_acyltransferase"/>
</dbReference>
<dbReference type="GO" id="GO:0009254">
    <property type="term" value="P:peptidoglycan turnover"/>
    <property type="evidence" value="ECO:0007669"/>
    <property type="project" value="TreeGrafter"/>
</dbReference>
<dbReference type="SUPFAM" id="SSF55729">
    <property type="entry name" value="Acyl-CoA N-acyltransferases (Nat)"/>
    <property type="match status" value="1"/>
</dbReference>
<evidence type="ECO:0000256" key="2">
    <source>
        <dbReference type="ARBA" id="ARBA00022801"/>
    </source>
</evidence>
<evidence type="ECO:0000313" key="6">
    <source>
        <dbReference type="EMBL" id="KAH0543377.1"/>
    </source>
</evidence>
<dbReference type="GO" id="GO:0005975">
    <property type="term" value="P:carbohydrate metabolic process"/>
    <property type="evidence" value="ECO:0007669"/>
    <property type="project" value="InterPro"/>
</dbReference>